<dbReference type="InterPro" id="IPR011333">
    <property type="entry name" value="SKP1/BTB/POZ_sf"/>
</dbReference>
<dbReference type="PANTHER" id="PTHR11932">
    <property type="entry name" value="CULLIN"/>
    <property type="match status" value="1"/>
</dbReference>
<dbReference type="InterPro" id="IPR045093">
    <property type="entry name" value="Cullin"/>
</dbReference>
<name>A0A9N9BBC0_9GLOM</name>
<feature type="domain" description="Cullin family profile" evidence="4">
    <location>
        <begin position="244"/>
        <end position="470"/>
    </location>
</feature>
<dbReference type="InterPro" id="IPR016159">
    <property type="entry name" value="Cullin_repeat-like_dom_sf"/>
</dbReference>
<dbReference type="PROSITE" id="PS50069">
    <property type="entry name" value="CULLIN_2"/>
    <property type="match status" value="1"/>
</dbReference>
<dbReference type="InterPro" id="IPR036317">
    <property type="entry name" value="Cullin_homology_sf"/>
</dbReference>
<dbReference type="SUPFAM" id="SSF74788">
    <property type="entry name" value="Cullin repeat-like"/>
    <property type="match status" value="1"/>
</dbReference>
<reference evidence="6" key="1">
    <citation type="submission" date="2021-06" db="EMBL/GenBank/DDBJ databases">
        <authorList>
            <person name="Kallberg Y."/>
            <person name="Tangrot J."/>
            <person name="Rosling A."/>
        </authorList>
    </citation>
    <scope>NUCLEOTIDE SEQUENCE</scope>
    <source>
        <strain evidence="6">FL966</strain>
    </source>
</reference>
<dbReference type="InterPro" id="IPR019559">
    <property type="entry name" value="Cullin_neddylation_domain"/>
</dbReference>
<dbReference type="CDD" id="cd18186">
    <property type="entry name" value="BTB_POZ_ZBTB_KLHL-like"/>
    <property type="match status" value="1"/>
</dbReference>
<dbReference type="GO" id="GO:0031625">
    <property type="term" value="F:ubiquitin protein ligase binding"/>
    <property type="evidence" value="ECO:0007669"/>
    <property type="project" value="InterPro"/>
</dbReference>
<keyword evidence="7" id="KW-1185">Reference proteome</keyword>
<evidence type="ECO:0000313" key="7">
    <source>
        <dbReference type="Proteomes" id="UP000789759"/>
    </source>
</evidence>
<dbReference type="Pfam" id="PF00888">
    <property type="entry name" value="Cullin"/>
    <property type="match status" value="1"/>
</dbReference>
<dbReference type="OrthoDB" id="27073at2759"/>
<dbReference type="InterPro" id="IPR059120">
    <property type="entry name" value="Cullin-like_AB"/>
</dbReference>
<evidence type="ECO:0000259" key="4">
    <source>
        <dbReference type="PROSITE" id="PS50069"/>
    </source>
</evidence>
<dbReference type="SMART" id="SM00884">
    <property type="entry name" value="Cullin_Nedd8"/>
    <property type="match status" value="1"/>
</dbReference>
<dbReference type="SUPFAM" id="SSF54695">
    <property type="entry name" value="POZ domain"/>
    <property type="match status" value="1"/>
</dbReference>
<accession>A0A9N9BBC0</accession>
<feature type="domain" description="BTB" evidence="5">
    <location>
        <begin position="33"/>
        <end position="107"/>
    </location>
</feature>
<dbReference type="SUPFAM" id="SSF46785">
    <property type="entry name" value="Winged helix' DNA-binding domain"/>
    <property type="match status" value="1"/>
</dbReference>
<dbReference type="PROSITE" id="PS50097">
    <property type="entry name" value="BTB"/>
    <property type="match status" value="1"/>
</dbReference>
<protein>
    <submittedName>
        <fullName evidence="6">12441_t:CDS:1</fullName>
    </submittedName>
</protein>
<comment type="similarity">
    <text evidence="1 2 3">Belongs to the cullin family.</text>
</comment>
<dbReference type="Gene3D" id="1.10.10.10">
    <property type="entry name" value="Winged helix-like DNA-binding domain superfamily/Winged helix DNA-binding domain"/>
    <property type="match status" value="1"/>
</dbReference>
<dbReference type="InterPro" id="IPR000210">
    <property type="entry name" value="BTB/POZ_dom"/>
</dbReference>
<dbReference type="InterPro" id="IPR036390">
    <property type="entry name" value="WH_DNA-bd_sf"/>
</dbReference>
<dbReference type="SMART" id="SM00182">
    <property type="entry name" value="CULLIN"/>
    <property type="match status" value="1"/>
</dbReference>
<gene>
    <name evidence="6" type="ORF">CPELLU_LOCUS5243</name>
</gene>
<evidence type="ECO:0000259" key="5">
    <source>
        <dbReference type="PROSITE" id="PS50097"/>
    </source>
</evidence>
<dbReference type="SUPFAM" id="SSF75632">
    <property type="entry name" value="Cullin homology domain"/>
    <property type="match status" value="1"/>
</dbReference>
<evidence type="ECO:0000256" key="3">
    <source>
        <dbReference type="RuleBase" id="RU003829"/>
    </source>
</evidence>
<organism evidence="6 7">
    <name type="scientific">Cetraspora pellucida</name>
    <dbReference type="NCBI Taxonomy" id="1433469"/>
    <lineage>
        <taxon>Eukaryota</taxon>
        <taxon>Fungi</taxon>
        <taxon>Fungi incertae sedis</taxon>
        <taxon>Mucoromycota</taxon>
        <taxon>Glomeromycotina</taxon>
        <taxon>Glomeromycetes</taxon>
        <taxon>Diversisporales</taxon>
        <taxon>Gigasporaceae</taxon>
        <taxon>Cetraspora</taxon>
    </lineage>
</organism>
<dbReference type="InterPro" id="IPR001373">
    <property type="entry name" value="Cullin_N"/>
</dbReference>
<dbReference type="FunFam" id="3.30.230.130:FF:000003">
    <property type="entry name" value="Cullin 2"/>
    <property type="match status" value="1"/>
</dbReference>
<proteinExistence type="inferred from homology"/>
<sequence length="589" mass="68720">MLPPFFTSQTVPEDDHSQAEQSTIFLDNKGGKGDMYIIAGYEWNRKMFKVHTSILKDRCEYFKMALSNKCIRKYSDGIMIFHKEDISPKIFKLILDYIYTGEVSTTTCEDVNILEFIIAADEMLLPQLVSYLETLLIDKYLKRSSPEIEGWVFCLITINKEPFLTRFEERARITGFELFKNIIPSNFNTEIEPKVYINALLEVHNMYKNMITEFRGNMSFTASLNKAFREIVNRNHVSGSSTTMTPEFLAQFCDSLLRKINTEDNDLENAMTIYEYIEDKDIFQKFYSMMLAKRLINGTSVSEIAEYSVIAKLKETTSFEYTSKLYRMFTDIKSSKALTDQFKKCISSFCAFTVYSSVDFSFLVLNAASWPIQPLKTGFIMPEELEENFQQFKTFYQNNHSGRKLNLLFHLSKGELINNYCKKAYTFVASTYQMGILLQYNKNMSYTFEELKQKTDLNEYVLADHLKVLIETKILKISNGTKVGDPLSCYELNMNFESKKNRIQLNVQIKSERNNETQRTVEDRMFLLQAAILRVMKPRKKIRNVVLVNEVIAQLSHRFKPKIHDIKKCMDILTEKGYIETRDGMICRI</sequence>
<dbReference type="Gene3D" id="1.20.1310.10">
    <property type="entry name" value="Cullin Repeats"/>
    <property type="match status" value="2"/>
</dbReference>
<dbReference type="GO" id="GO:0006511">
    <property type="term" value="P:ubiquitin-dependent protein catabolic process"/>
    <property type="evidence" value="ECO:0007669"/>
    <property type="project" value="InterPro"/>
</dbReference>
<comment type="caution">
    <text evidence="6">The sequence shown here is derived from an EMBL/GenBank/DDBJ whole genome shotgun (WGS) entry which is preliminary data.</text>
</comment>
<dbReference type="Pfam" id="PF26557">
    <property type="entry name" value="Cullin_AB"/>
    <property type="match status" value="1"/>
</dbReference>
<dbReference type="AlphaFoldDB" id="A0A9N9BBC0"/>
<dbReference type="EMBL" id="CAJVQA010002957">
    <property type="protein sequence ID" value="CAG8561919.1"/>
    <property type="molecule type" value="Genomic_DNA"/>
</dbReference>
<dbReference type="InterPro" id="IPR016158">
    <property type="entry name" value="Cullin_homology"/>
</dbReference>
<dbReference type="Gene3D" id="3.30.230.130">
    <property type="entry name" value="Cullin, Chain C, Domain 2"/>
    <property type="match status" value="1"/>
</dbReference>
<evidence type="ECO:0000313" key="6">
    <source>
        <dbReference type="EMBL" id="CAG8561919.1"/>
    </source>
</evidence>
<dbReference type="Pfam" id="PF00651">
    <property type="entry name" value="BTB"/>
    <property type="match status" value="1"/>
</dbReference>
<dbReference type="Proteomes" id="UP000789759">
    <property type="component" value="Unassembled WGS sequence"/>
</dbReference>
<evidence type="ECO:0000256" key="1">
    <source>
        <dbReference type="ARBA" id="ARBA00006019"/>
    </source>
</evidence>
<dbReference type="Pfam" id="PF10557">
    <property type="entry name" value="Cullin_Nedd8"/>
    <property type="match status" value="1"/>
</dbReference>
<dbReference type="InterPro" id="IPR036388">
    <property type="entry name" value="WH-like_DNA-bd_sf"/>
</dbReference>
<dbReference type="Gene3D" id="3.30.710.10">
    <property type="entry name" value="Potassium Channel Kv1.1, Chain A"/>
    <property type="match status" value="1"/>
</dbReference>
<dbReference type="SMART" id="SM00225">
    <property type="entry name" value="BTB"/>
    <property type="match status" value="1"/>
</dbReference>
<evidence type="ECO:0000256" key="2">
    <source>
        <dbReference type="PROSITE-ProRule" id="PRU00330"/>
    </source>
</evidence>